<evidence type="ECO:0000256" key="11">
    <source>
        <dbReference type="ARBA" id="ARBA00023204"/>
    </source>
</evidence>
<dbReference type="NCBIfam" id="NF000711">
    <property type="entry name" value="PRK00039.2-1"/>
    <property type="match status" value="1"/>
</dbReference>
<dbReference type="Pfam" id="PF02075">
    <property type="entry name" value="RuvC"/>
    <property type="match status" value="1"/>
</dbReference>
<feature type="active site" evidence="13">
    <location>
        <position position="148"/>
    </location>
</feature>
<organism evidence="15 16">
    <name type="scientific">Candidatus Dojkabacteria bacterium</name>
    <dbReference type="NCBI Taxonomy" id="2099670"/>
    <lineage>
        <taxon>Bacteria</taxon>
        <taxon>Candidatus Dojkabacteria</taxon>
    </lineage>
</organism>
<dbReference type="PANTHER" id="PTHR30194:SF3">
    <property type="entry name" value="CROSSOVER JUNCTION ENDODEOXYRIBONUCLEASE RUVC"/>
    <property type="match status" value="1"/>
</dbReference>
<dbReference type="PANTHER" id="PTHR30194">
    <property type="entry name" value="CROSSOVER JUNCTION ENDODEOXYRIBONUCLEASE RUVC"/>
    <property type="match status" value="1"/>
</dbReference>
<evidence type="ECO:0000256" key="12">
    <source>
        <dbReference type="ARBA" id="ARBA00029354"/>
    </source>
</evidence>
<dbReference type="InterPro" id="IPR012337">
    <property type="entry name" value="RNaseH-like_sf"/>
</dbReference>
<keyword evidence="9 13" id="KW-0238">DNA-binding</keyword>
<feature type="active site" evidence="13">
    <location>
        <position position="75"/>
    </location>
</feature>
<dbReference type="GO" id="GO:0008821">
    <property type="term" value="F:crossover junction DNA endonuclease activity"/>
    <property type="evidence" value="ECO:0007669"/>
    <property type="project" value="UniProtKB-UniRule"/>
</dbReference>
<comment type="subcellular location">
    <subcellularLocation>
        <location evidence="13">Cytoplasm</location>
    </subcellularLocation>
</comment>
<proteinExistence type="inferred from homology"/>
<name>A0A955KYT6_9BACT</name>
<keyword evidence="7 13" id="KW-0378">Hydrolase</keyword>
<dbReference type="InterPro" id="IPR036397">
    <property type="entry name" value="RNaseH_sf"/>
</dbReference>
<comment type="catalytic activity">
    <reaction evidence="12 13">
        <text>Endonucleolytic cleavage at a junction such as a reciprocal single-stranded crossover between two homologous DNA duplexes (Holliday junction).</text>
        <dbReference type="EC" id="3.1.21.10"/>
    </reaction>
</comment>
<feature type="binding site" evidence="13">
    <location>
        <position position="148"/>
    </location>
    <ligand>
        <name>Mg(2+)</name>
        <dbReference type="ChEBI" id="CHEBI:18420"/>
        <label>1</label>
    </ligand>
</feature>
<keyword evidence="6 13" id="KW-0227">DNA damage</keyword>
<dbReference type="NCBIfam" id="TIGR00228">
    <property type="entry name" value="ruvC"/>
    <property type="match status" value="1"/>
</dbReference>
<dbReference type="SUPFAM" id="SSF53098">
    <property type="entry name" value="Ribonuclease H-like"/>
    <property type="match status" value="1"/>
</dbReference>
<dbReference type="HAMAP" id="MF_00034">
    <property type="entry name" value="RuvC"/>
    <property type="match status" value="1"/>
</dbReference>
<dbReference type="PRINTS" id="PR00696">
    <property type="entry name" value="RSOLVASERUVC"/>
</dbReference>
<comment type="cofactor">
    <cofactor evidence="13">
        <name>Mg(2+)</name>
        <dbReference type="ChEBI" id="CHEBI:18420"/>
    </cofactor>
    <text evidence="13">Binds 2 Mg(2+) ion per subunit.</text>
</comment>
<dbReference type="GO" id="GO:0048476">
    <property type="term" value="C:Holliday junction resolvase complex"/>
    <property type="evidence" value="ECO:0007669"/>
    <property type="project" value="UniProtKB-UniRule"/>
</dbReference>
<dbReference type="CDD" id="cd16962">
    <property type="entry name" value="RuvC"/>
    <property type="match status" value="1"/>
</dbReference>
<keyword evidence="10 13" id="KW-0233">DNA recombination</keyword>
<evidence type="ECO:0000256" key="9">
    <source>
        <dbReference type="ARBA" id="ARBA00023125"/>
    </source>
</evidence>
<dbReference type="EMBL" id="JAGQLI010000089">
    <property type="protein sequence ID" value="MCA9379127.1"/>
    <property type="molecule type" value="Genomic_DNA"/>
</dbReference>
<sequence>MPENNNRLLGIDVGTAITGWAVMEKDTASRNGIKLIDYGVIRTAAGEEMPRRLADIYDGMLEIIDKFSPGMMAIESLFYFKNQTTVMTVSQARGVMLLAAQQRSLRIFEYTPLQVKSAVTGYGRAEKKQVQMMVKSILGLKEIPKPDDAADAVAIGICHLNSVR</sequence>
<evidence type="ECO:0000256" key="7">
    <source>
        <dbReference type="ARBA" id="ARBA00022801"/>
    </source>
</evidence>
<reference evidence="15" key="2">
    <citation type="journal article" date="2021" name="Microbiome">
        <title>Successional dynamics and alternative stable states in a saline activated sludge microbial community over 9 years.</title>
        <authorList>
            <person name="Wang Y."/>
            <person name="Ye J."/>
            <person name="Ju F."/>
            <person name="Liu L."/>
            <person name="Boyd J.A."/>
            <person name="Deng Y."/>
            <person name="Parks D.H."/>
            <person name="Jiang X."/>
            <person name="Yin X."/>
            <person name="Woodcroft B.J."/>
            <person name="Tyson G.W."/>
            <person name="Hugenholtz P."/>
            <person name="Polz M.F."/>
            <person name="Zhang T."/>
        </authorList>
    </citation>
    <scope>NUCLEOTIDE SEQUENCE</scope>
    <source>
        <strain evidence="15">HKST-UBA12</strain>
    </source>
</reference>
<evidence type="ECO:0000256" key="5">
    <source>
        <dbReference type="ARBA" id="ARBA00022759"/>
    </source>
</evidence>
<keyword evidence="2 13" id="KW-0963">Cytoplasm</keyword>
<keyword evidence="5 13" id="KW-0255">Endonuclease</keyword>
<evidence type="ECO:0000256" key="8">
    <source>
        <dbReference type="ARBA" id="ARBA00022842"/>
    </source>
</evidence>
<dbReference type="GO" id="GO:0006310">
    <property type="term" value="P:DNA recombination"/>
    <property type="evidence" value="ECO:0007669"/>
    <property type="project" value="UniProtKB-UniRule"/>
</dbReference>
<evidence type="ECO:0000313" key="16">
    <source>
        <dbReference type="Proteomes" id="UP000760819"/>
    </source>
</evidence>
<dbReference type="GO" id="GO:0006281">
    <property type="term" value="P:DNA repair"/>
    <property type="evidence" value="ECO:0007669"/>
    <property type="project" value="UniProtKB-UniRule"/>
</dbReference>
<evidence type="ECO:0000313" key="15">
    <source>
        <dbReference type="EMBL" id="MCA9379127.1"/>
    </source>
</evidence>
<keyword evidence="4 13" id="KW-0479">Metal-binding</keyword>
<feature type="active site" evidence="13">
    <location>
        <position position="12"/>
    </location>
</feature>
<gene>
    <name evidence="13 15" type="primary">ruvC</name>
    <name evidence="15" type="ORF">KC640_01740</name>
</gene>
<evidence type="ECO:0000256" key="3">
    <source>
        <dbReference type="ARBA" id="ARBA00022722"/>
    </source>
</evidence>
<accession>A0A955KYT6</accession>
<feature type="binding site" evidence="13">
    <location>
        <position position="12"/>
    </location>
    <ligand>
        <name>Mg(2+)</name>
        <dbReference type="ChEBI" id="CHEBI:18420"/>
        <label>1</label>
    </ligand>
</feature>
<keyword evidence="3 13" id="KW-0540">Nuclease</keyword>
<comment type="subunit">
    <text evidence="13">Homodimer which binds Holliday junction (HJ) DNA. The HJ becomes 2-fold symmetrical on binding to RuvC with unstacked arms; it has a different conformation from HJ DNA in complex with RuvA. In the full resolvosome a probable DNA-RuvA(4)-RuvB(12)-RuvC(2) complex forms which resolves the HJ.</text>
</comment>
<evidence type="ECO:0000256" key="1">
    <source>
        <dbReference type="ARBA" id="ARBA00009518"/>
    </source>
</evidence>
<dbReference type="GO" id="GO:0005737">
    <property type="term" value="C:cytoplasm"/>
    <property type="evidence" value="ECO:0007669"/>
    <property type="project" value="UniProtKB-SubCell"/>
</dbReference>
<reference evidence="15" key="1">
    <citation type="submission" date="2020-04" db="EMBL/GenBank/DDBJ databases">
        <authorList>
            <person name="Zhang T."/>
        </authorList>
    </citation>
    <scope>NUCLEOTIDE SEQUENCE</scope>
    <source>
        <strain evidence="15">HKST-UBA12</strain>
    </source>
</reference>
<keyword evidence="11 13" id="KW-0234">DNA repair</keyword>
<evidence type="ECO:0000256" key="4">
    <source>
        <dbReference type="ARBA" id="ARBA00022723"/>
    </source>
</evidence>
<keyword evidence="8 13" id="KW-0460">Magnesium</keyword>
<evidence type="ECO:0000256" key="10">
    <source>
        <dbReference type="ARBA" id="ARBA00023172"/>
    </source>
</evidence>
<dbReference type="Gene3D" id="3.30.420.10">
    <property type="entry name" value="Ribonuclease H-like superfamily/Ribonuclease H"/>
    <property type="match status" value="1"/>
</dbReference>
<dbReference type="AlphaFoldDB" id="A0A955KYT6"/>
<evidence type="ECO:0000256" key="2">
    <source>
        <dbReference type="ARBA" id="ARBA00022490"/>
    </source>
</evidence>
<dbReference type="FunFam" id="3.30.420.10:FF:000002">
    <property type="entry name" value="Crossover junction endodeoxyribonuclease RuvC"/>
    <property type="match status" value="1"/>
</dbReference>
<comment type="caution">
    <text evidence="15">The sequence shown here is derived from an EMBL/GenBank/DDBJ whole genome shotgun (WGS) entry which is preliminary data.</text>
</comment>
<dbReference type="GO" id="GO:0003677">
    <property type="term" value="F:DNA binding"/>
    <property type="evidence" value="ECO:0007669"/>
    <property type="project" value="UniProtKB-KW"/>
</dbReference>
<feature type="binding site" evidence="13">
    <location>
        <position position="75"/>
    </location>
    <ligand>
        <name>Mg(2+)</name>
        <dbReference type="ChEBI" id="CHEBI:18420"/>
        <label>2</label>
    </ligand>
</feature>
<protein>
    <recommendedName>
        <fullName evidence="13 14">Crossover junction endodeoxyribonuclease RuvC</fullName>
        <ecNumber evidence="13 14">3.1.21.10</ecNumber>
    </recommendedName>
    <alternativeName>
        <fullName evidence="13">Holliday junction nuclease RuvC</fullName>
    </alternativeName>
    <alternativeName>
        <fullName evidence="13">Holliday junction resolvase RuvC</fullName>
    </alternativeName>
</protein>
<evidence type="ECO:0000256" key="6">
    <source>
        <dbReference type="ARBA" id="ARBA00022763"/>
    </source>
</evidence>
<comment type="function">
    <text evidence="13">The RuvA-RuvB-RuvC complex processes Holliday junction (HJ) DNA during genetic recombination and DNA repair. Endonuclease that resolves HJ intermediates. Cleaves cruciform DNA by making single-stranded nicks across the HJ at symmetrical positions within the homologous arms, yielding a 5'-phosphate and a 3'-hydroxyl group; requires a central core of homology in the junction. The consensus cleavage sequence is 5'-(A/T)TT(C/G)-3'. Cleavage occurs on the 3'-side of the TT dinucleotide at the point of strand exchange. HJ branch migration catalyzed by RuvA-RuvB allows RuvC to scan DNA until it finds its consensus sequence, where it cleaves and resolves the cruciform DNA.</text>
</comment>
<dbReference type="GO" id="GO:0000287">
    <property type="term" value="F:magnesium ion binding"/>
    <property type="evidence" value="ECO:0007669"/>
    <property type="project" value="UniProtKB-UniRule"/>
</dbReference>
<dbReference type="Proteomes" id="UP000760819">
    <property type="component" value="Unassembled WGS sequence"/>
</dbReference>
<comment type="similarity">
    <text evidence="1 13">Belongs to the RuvC family.</text>
</comment>
<evidence type="ECO:0000256" key="13">
    <source>
        <dbReference type="HAMAP-Rule" id="MF_00034"/>
    </source>
</evidence>
<evidence type="ECO:0000256" key="14">
    <source>
        <dbReference type="NCBIfam" id="TIGR00228"/>
    </source>
</evidence>
<dbReference type="EC" id="3.1.21.10" evidence="13 14"/>
<dbReference type="InterPro" id="IPR002176">
    <property type="entry name" value="X-over_junc_endoDNase_RuvC"/>
</dbReference>